<evidence type="ECO:0000256" key="10">
    <source>
        <dbReference type="ARBA" id="ARBA00038367"/>
    </source>
</evidence>
<dbReference type="GO" id="GO:0008760">
    <property type="term" value="F:UDP-N-acetylglucosamine 1-carboxyvinyltransferase activity"/>
    <property type="evidence" value="ECO:0007669"/>
    <property type="project" value="UniProtKB-EC"/>
</dbReference>
<keyword evidence="7" id="KW-0573">Peptidoglycan synthesis</keyword>
<evidence type="ECO:0000256" key="14">
    <source>
        <dbReference type="ARBA" id="ARBA00042842"/>
    </source>
</evidence>
<evidence type="ECO:0000256" key="15">
    <source>
        <dbReference type="ARBA" id="ARBA00047527"/>
    </source>
</evidence>
<gene>
    <name evidence="17" type="ORF">A2400_00605</name>
</gene>
<evidence type="ECO:0000259" key="16">
    <source>
        <dbReference type="Pfam" id="PF00275"/>
    </source>
</evidence>
<accession>A0A1F4UHX2</accession>
<dbReference type="Pfam" id="PF00275">
    <property type="entry name" value="EPSP_synthase"/>
    <property type="match status" value="1"/>
</dbReference>
<evidence type="ECO:0000256" key="4">
    <source>
        <dbReference type="ARBA" id="ARBA00022618"/>
    </source>
</evidence>
<dbReference type="EMBL" id="MEUN01000063">
    <property type="protein sequence ID" value="OGC44507.1"/>
    <property type="molecule type" value="Genomic_DNA"/>
</dbReference>
<keyword evidence="8" id="KW-0131">Cell cycle</keyword>
<dbReference type="InterPro" id="IPR013792">
    <property type="entry name" value="RNA3'P_cycl/enolpyr_Trfase_a/b"/>
</dbReference>
<evidence type="ECO:0000256" key="6">
    <source>
        <dbReference type="ARBA" id="ARBA00022960"/>
    </source>
</evidence>
<keyword evidence="4" id="KW-0132">Cell division</keyword>
<dbReference type="GO" id="GO:0009252">
    <property type="term" value="P:peptidoglycan biosynthetic process"/>
    <property type="evidence" value="ECO:0007669"/>
    <property type="project" value="UniProtKB-KW"/>
</dbReference>
<dbReference type="Proteomes" id="UP000177434">
    <property type="component" value="Unassembled WGS sequence"/>
</dbReference>
<evidence type="ECO:0000256" key="2">
    <source>
        <dbReference type="ARBA" id="ARBA00004752"/>
    </source>
</evidence>
<protein>
    <recommendedName>
        <fullName evidence="12">UDP-N-acetylglucosamine 1-carboxyvinyltransferase</fullName>
        <ecNumber evidence="11">2.5.1.7</ecNumber>
    </recommendedName>
    <alternativeName>
        <fullName evidence="13">Enoylpyruvate transferase</fullName>
    </alternativeName>
    <alternativeName>
        <fullName evidence="14">UDP-N-acetylglucosamine enolpyruvyl transferase</fullName>
    </alternativeName>
</protein>
<evidence type="ECO:0000256" key="8">
    <source>
        <dbReference type="ARBA" id="ARBA00023306"/>
    </source>
</evidence>
<dbReference type="Gene3D" id="3.65.10.10">
    <property type="entry name" value="Enolpyruvate transferase domain"/>
    <property type="match status" value="2"/>
</dbReference>
<evidence type="ECO:0000256" key="1">
    <source>
        <dbReference type="ARBA" id="ARBA00004496"/>
    </source>
</evidence>
<name>A0A1F4UHX2_9BACT</name>
<feature type="domain" description="Enolpyruvate transferase" evidence="16">
    <location>
        <begin position="6"/>
        <end position="278"/>
    </location>
</feature>
<dbReference type="GO" id="GO:0071555">
    <property type="term" value="P:cell wall organization"/>
    <property type="evidence" value="ECO:0007669"/>
    <property type="project" value="UniProtKB-KW"/>
</dbReference>
<evidence type="ECO:0000256" key="7">
    <source>
        <dbReference type="ARBA" id="ARBA00022984"/>
    </source>
</evidence>
<keyword evidence="9" id="KW-0961">Cell wall biogenesis/degradation</keyword>
<dbReference type="InterPro" id="IPR001986">
    <property type="entry name" value="Enolpyruvate_Tfrase_dom"/>
</dbReference>
<organism evidence="17 18">
    <name type="scientific">candidate division WS6 bacterium RIFOXYB1_FULL_33_14</name>
    <dbReference type="NCBI Taxonomy" id="1817896"/>
    <lineage>
        <taxon>Bacteria</taxon>
        <taxon>Candidatus Dojkabacteria</taxon>
    </lineage>
</organism>
<comment type="subcellular location">
    <subcellularLocation>
        <location evidence="1">Cytoplasm</location>
    </subcellularLocation>
</comment>
<evidence type="ECO:0000256" key="3">
    <source>
        <dbReference type="ARBA" id="ARBA00022490"/>
    </source>
</evidence>
<dbReference type="EC" id="2.5.1.7" evidence="11"/>
<dbReference type="AlphaFoldDB" id="A0A1F4UHX2"/>
<evidence type="ECO:0000256" key="13">
    <source>
        <dbReference type="ARBA" id="ARBA00042443"/>
    </source>
</evidence>
<comment type="similarity">
    <text evidence="10">Belongs to the EPSP synthase family. MurA subfamily.</text>
</comment>
<dbReference type="InterPro" id="IPR050068">
    <property type="entry name" value="MurA_subfamily"/>
</dbReference>
<sequence length="283" mass="30361">MSKLIVKGGNKLNGEITPAGNKNSALPILCATLLTDEPITISNFPELTDVGKLIELMSSLGSKIDWDKQKEEIRIDNSGFCTSFGDTGFPLGMRGAVLLLAPLIHRHKVLEVKQEIGGCSLGIRELDPHLEVLEQLGAKIKSNETLHIEAKSGLKGGKLWQDYMSVTTTENFAMAACLASGTSIMVNAASEPHVQDLCNFLVQMGANIEGIGSSTLVVHGVKKLHGTQFTISSDHHEITTLLALGAMTGGNVRVTNAIPQHFPLINKTFAKFGVEIKYDGDTA</sequence>
<keyword evidence="3" id="KW-0963">Cytoplasm</keyword>
<comment type="caution">
    <text evidence="17">The sequence shown here is derived from an EMBL/GenBank/DDBJ whole genome shotgun (WGS) entry which is preliminary data.</text>
</comment>
<dbReference type="GO" id="GO:0005737">
    <property type="term" value="C:cytoplasm"/>
    <property type="evidence" value="ECO:0007669"/>
    <property type="project" value="UniProtKB-SubCell"/>
</dbReference>
<dbReference type="GO" id="GO:0051301">
    <property type="term" value="P:cell division"/>
    <property type="evidence" value="ECO:0007669"/>
    <property type="project" value="UniProtKB-KW"/>
</dbReference>
<dbReference type="InterPro" id="IPR036968">
    <property type="entry name" value="Enolpyruvate_Tfrase_sf"/>
</dbReference>
<feature type="non-terminal residue" evidence="17">
    <location>
        <position position="283"/>
    </location>
</feature>
<evidence type="ECO:0000256" key="12">
    <source>
        <dbReference type="ARBA" id="ARBA00039754"/>
    </source>
</evidence>
<evidence type="ECO:0000313" key="17">
    <source>
        <dbReference type="EMBL" id="OGC44507.1"/>
    </source>
</evidence>
<keyword evidence="5 17" id="KW-0808">Transferase</keyword>
<comment type="pathway">
    <text evidence="2">Cell wall biogenesis; peptidoglycan biosynthesis.</text>
</comment>
<evidence type="ECO:0000256" key="5">
    <source>
        <dbReference type="ARBA" id="ARBA00022679"/>
    </source>
</evidence>
<proteinExistence type="inferred from homology"/>
<evidence type="ECO:0000256" key="9">
    <source>
        <dbReference type="ARBA" id="ARBA00023316"/>
    </source>
</evidence>
<keyword evidence="6" id="KW-0133">Cell shape</keyword>
<dbReference type="SUPFAM" id="SSF55205">
    <property type="entry name" value="EPT/RTPC-like"/>
    <property type="match status" value="1"/>
</dbReference>
<comment type="catalytic activity">
    <reaction evidence="15">
        <text>phosphoenolpyruvate + UDP-N-acetyl-alpha-D-glucosamine = UDP-N-acetyl-3-O-(1-carboxyvinyl)-alpha-D-glucosamine + phosphate</text>
        <dbReference type="Rhea" id="RHEA:18681"/>
        <dbReference type="ChEBI" id="CHEBI:43474"/>
        <dbReference type="ChEBI" id="CHEBI:57705"/>
        <dbReference type="ChEBI" id="CHEBI:58702"/>
        <dbReference type="ChEBI" id="CHEBI:68483"/>
        <dbReference type="EC" id="2.5.1.7"/>
    </reaction>
</comment>
<dbReference type="PANTHER" id="PTHR43783:SF1">
    <property type="entry name" value="UDP-N-ACETYLGLUCOSAMINE 1-CARBOXYVINYLTRANSFERASE"/>
    <property type="match status" value="1"/>
</dbReference>
<dbReference type="PANTHER" id="PTHR43783">
    <property type="entry name" value="UDP-N-ACETYLGLUCOSAMINE 1-CARBOXYVINYLTRANSFERASE"/>
    <property type="match status" value="1"/>
</dbReference>
<reference evidence="17 18" key="1">
    <citation type="journal article" date="2016" name="Nat. Commun.">
        <title>Thousands of microbial genomes shed light on interconnected biogeochemical processes in an aquifer system.</title>
        <authorList>
            <person name="Anantharaman K."/>
            <person name="Brown C.T."/>
            <person name="Hug L.A."/>
            <person name="Sharon I."/>
            <person name="Castelle C.J."/>
            <person name="Probst A.J."/>
            <person name="Thomas B.C."/>
            <person name="Singh A."/>
            <person name="Wilkins M.J."/>
            <person name="Karaoz U."/>
            <person name="Brodie E.L."/>
            <person name="Williams K.H."/>
            <person name="Hubbard S.S."/>
            <person name="Banfield J.F."/>
        </authorList>
    </citation>
    <scope>NUCLEOTIDE SEQUENCE [LARGE SCALE GENOMIC DNA]</scope>
</reference>
<evidence type="ECO:0000256" key="11">
    <source>
        <dbReference type="ARBA" id="ARBA00039108"/>
    </source>
</evidence>
<dbReference type="GO" id="GO:0008360">
    <property type="term" value="P:regulation of cell shape"/>
    <property type="evidence" value="ECO:0007669"/>
    <property type="project" value="UniProtKB-KW"/>
</dbReference>
<evidence type="ECO:0000313" key="18">
    <source>
        <dbReference type="Proteomes" id="UP000177434"/>
    </source>
</evidence>